<keyword evidence="2" id="KW-1185">Reference proteome</keyword>
<protein>
    <recommendedName>
        <fullName evidence="3">DUF2513 domain-containing protein</fullName>
    </recommendedName>
</protein>
<reference evidence="1 2" key="1">
    <citation type="submission" date="2024-03" db="EMBL/GenBank/DDBJ databases">
        <title>Community enrichment and isolation of bacterial strains for fucoidan degradation.</title>
        <authorList>
            <person name="Sichert A."/>
        </authorList>
    </citation>
    <scope>NUCLEOTIDE SEQUENCE [LARGE SCALE GENOMIC DNA]</scope>
    <source>
        <strain evidence="1 2">AS12</strain>
    </source>
</reference>
<gene>
    <name evidence="1" type="ORF">WNY77_02575</name>
</gene>
<name>A0ABU9SQW5_9ALTE</name>
<dbReference type="EMBL" id="JBBMQS010000001">
    <property type="protein sequence ID" value="MEM5496273.1"/>
    <property type="molecule type" value="Genomic_DNA"/>
</dbReference>
<evidence type="ECO:0000313" key="2">
    <source>
        <dbReference type="Proteomes" id="UP001461163"/>
    </source>
</evidence>
<dbReference type="RefSeq" id="WP_342880773.1">
    <property type="nucleotide sequence ID" value="NZ_JBBMQS010000001.1"/>
</dbReference>
<proteinExistence type="predicted"/>
<accession>A0ABU9SQW5</accession>
<evidence type="ECO:0000313" key="1">
    <source>
        <dbReference type="EMBL" id="MEM5496273.1"/>
    </source>
</evidence>
<dbReference type="Proteomes" id="UP001461163">
    <property type="component" value="Unassembled WGS sequence"/>
</dbReference>
<evidence type="ECO:0008006" key="3">
    <source>
        <dbReference type="Google" id="ProtNLM"/>
    </source>
</evidence>
<sequence>MKLDYELINNILTKFVESDQATVNIEDFVDLYKNDSQKLAHHLIIMEEKRLITGAYSHENLGIDLGYVDEKDIYEFSNDMLWRITSDGYDFAAALNKPSVLSEIKTKFQKEGLSVVIDISKKLQRSKQQSSLKSDTQNKRINSLASSLGQIHVGSWRCNGYCRFSSLRRKRTWNFSASFLCSQGFKVKASFQKQKTEPQSR</sequence>
<comment type="caution">
    <text evidence="1">The sequence shown here is derived from an EMBL/GenBank/DDBJ whole genome shotgun (WGS) entry which is preliminary data.</text>
</comment>
<organism evidence="1 2">
    <name type="scientific">Paraglaciecola mesophila</name>
    <dbReference type="NCBI Taxonomy" id="197222"/>
    <lineage>
        <taxon>Bacteria</taxon>
        <taxon>Pseudomonadati</taxon>
        <taxon>Pseudomonadota</taxon>
        <taxon>Gammaproteobacteria</taxon>
        <taxon>Alteromonadales</taxon>
        <taxon>Alteromonadaceae</taxon>
        <taxon>Paraglaciecola</taxon>
    </lineage>
</organism>